<evidence type="ECO:0000256" key="6">
    <source>
        <dbReference type="ARBA" id="ARBA00023139"/>
    </source>
</evidence>
<dbReference type="Gene3D" id="1.25.40.10">
    <property type="entry name" value="Tetratricopeptide repeat domain"/>
    <property type="match status" value="1"/>
</dbReference>
<evidence type="ECO:0000256" key="1">
    <source>
        <dbReference type="ARBA" id="ARBA00022475"/>
    </source>
</evidence>
<name>A0A1I1EZ93_9GAMM</name>
<keyword evidence="1 8" id="KW-1003">Cell membrane</keyword>
<keyword evidence="3" id="KW-0677">Repeat</keyword>
<dbReference type="OrthoDB" id="509324at2"/>
<evidence type="ECO:0000313" key="12">
    <source>
        <dbReference type="Proteomes" id="UP000198862"/>
    </source>
</evidence>
<dbReference type="PIRSF" id="PIRSF004654">
    <property type="entry name" value="NlpI"/>
    <property type="match status" value="1"/>
</dbReference>
<feature type="signal peptide" evidence="10">
    <location>
        <begin position="1"/>
        <end position="20"/>
    </location>
</feature>
<proteinExistence type="predicted"/>
<dbReference type="NCBIfam" id="NF008391">
    <property type="entry name" value="PRK11189.1"/>
    <property type="match status" value="1"/>
</dbReference>
<comment type="subunit">
    <text evidence="8">Homodimer.</text>
</comment>
<feature type="repeat" description="TPR" evidence="9">
    <location>
        <begin position="101"/>
        <end position="134"/>
    </location>
</feature>
<comment type="subcellular location">
    <subcellularLocation>
        <location evidence="8">Cell membrane</location>
    </subcellularLocation>
</comment>
<dbReference type="Proteomes" id="UP000198862">
    <property type="component" value="Unassembled WGS sequence"/>
</dbReference>
<keyword evidence="5 8" id="KW-0472">Membrane</keyword>
<protein>
    <recommendedName>
        <fullName evidence="8">Lipoprotein NlpI</fullName>
    </recommendedName>
</protein>
<dbReference type="InterPro" id="IPR011990">
    <property type="entry name" value="TPR-like_helical_dom_sf"/>
</dbReference>
<dbReference type="InterPro" id="IPR019734">
    <property type="entry name" value="TPR_rpt"/>
</dbReference>
<evidence type="ECO:0000256" key="10">
    <source>
        <dbReference type="SAM" id="SignalP"/>
    </source>
</evidence>
<evidence type="ECO:0000256" key="5">
    <source>
        <dbReference type="ARBA" id="ARBA00023136"/>
    </source>
</evidence>
<dbReference type="RefSeq" id="WP_091979582.1">
    <property type="nucleotide sequence ID" value="NZ_FOLO01000002.1"/>
</dbReference>
<reference evidence="11 12" key="1">
    <citation type="submission" date="2016-10" db="EMBL/GenBank/DDBJ databases">
        <authorList>
            <person name="de Groot N.N."/>
        </authorList>
    </citation>
    <scope>NUCLEOTIDE SEQUENCE [LARGE SCALE GENOMIC DNA]</scope>
    <source>
        <strain evidence="11 12">DSM 6059</strain>
    </source>
</reference>
<sequence length="300" mass="34540">MQLKKLLLGAFLGLSLAACQSTPEKQDLPVVNVAFTTPLESNARSELAIARYSELLYRANLTNEQKAQLYYDRGVLFDSLGMQTLAWIDFNRTIKLKPDLPEVYNFLGIHLTLRQQYTKAYEMFDSVLDLKPKHEYAYLNRGIALYYGDRAQLAKSDFTTFLEYAPDDAYRVVWLYLAEQAISKPEAVKHLKQHAKKLNSDNWAYQLVSLYSGELSEEDFLAGLDKNVGNQQQYAERLCEAYFYLAKQYQYAGNNLRAAEYFKLALATNVHEFVEYKYARLELQVLQNEAMALEAAKIVH</sequence>
<evidence type="ECO:0000256" key="9">
    <source>
        <dbReference type="PROSITE-ProRule" id="PRU00339"/>
    </source>
</evidence>
<evidence type="ECO:0000256" key="3">
    <source>
        <dbReference type="ARBA" id="ARBA00022737"/>
    </source>
</evidence>
<dbReference type="GO" id="GO:0005886">
    <property type="term" value="C:plasma membrane"/>
    <property type="evidence" value="ECO:0007669"/>
    <property type="project" value="UniProtKB-SubCell"/>
</dbReference>
<evidence type="ECO:0000256" key="4">
    <source>
        <dbReference type="ARBA" id="ARBA00022803"/>
    </source>
</evidence>
<dbReference type="EMBL" id="FOLO01000002">
    <property type="protein sequence ID" value="SFB92046.1"/>
    <property type="molecule type" value="Genomic_DNA"/>
</dbReference>
<dbReference type="PANTHER" id="PTHR44858">
    <property type="entry name" value="TETRATRICOPEPTIDE REPEAT PROTEIN 6"/>
    <property type="match status" value="1"/>
</dbReference>
<evidence type="ECO:0000256" key="7">
    <source>
        <dbReference type="ARBA" id="ARBA00023288"/>
    </source>
</evidence>
<dbReference type="AlphaFoldDB" id="A0A1I1EZ93"/>
<comment type="function">
    <text evidence="8">May be involved in cell division.</text>
</comment>
<dbReference type="PROSITE" id="PS50005">
    <property type="entry name" value="TPR"/>
    <property type="match status" value="1"/>
</dbReference>
<dbReference type="PROSITE" id="PS51257">
    <property type="entry name" value="PROKAR_LIPOPROTEIN"/>
    <property type="match status" value="1"/>
</dbReference>
<keyword evidence="7 11" id="KW-0449">Lipoprotein</keyword>
<gene>
    <name evidence="11" type="ORF">SAMN02745724_00503</name>
</gene>
<organism evidence="11 12">
    <name type="scientific">Pseudoalteromonas denitrificans DSM 6059</name>
    <dbReference type="NCBI Taxonomy" id="1123010"/>
    <lineage>
        <taxon>Bacteria</taxon>
        <taxon>Pseudomonadati</taxon>
        <taxon>Pseudomonadota</taxon>
        <taxon>Gammaproteobacteria</taxon>
        <taxon>Alteromonadales</taxon>
        <taxon>Pseudoalteromonadaceae</taxon>
        <taxon>Pseudoalteromonas</taxon>
    </lineage>
</organism>
<keyword evidence="2 10" id="KW-0732">Signal</keyword>
<keyword evidence="4 9" id="KW-0802">TPR repeat</keyword>
<accession>A0A1I1EZ93</accession>
<dbReference type="InterPro" id="IPR050498">
    <property type="entry name" value="Ycf3"/>
</dbReference>
<dbReference type="PANTHER" id="PTHR44858:SF1">
    <property type="entry name" value="UDP-N-ACETYLGLUCOSAMINE--PEPTIDE N-ACETYLGLUCOSAMINYLTRANSFERASE SPINDLY-RELATED"/>
    <property type="match status" value="1"/>
</dbReference>
<dbReference type="SUPFAM" id="SSF48452">
    <property type="entry name" value="TPR-like"/>
    <property type="match status" value="1"/>
</dbReference>
<dbReference type="STRING" id="1123010.SAMN02745724_00503"/>
<evidence type="ECO:0000256" key="8">
    <source>
        <dbReference type="PIRNR" id="PIRNR004654"/>
    </source>
</evidence>
<evidence type="ECO:0000256" key="2">
    <source>
        <dbReference type="ARBA" id="ARBA00022729"/>
    </source>
</evidence>
<keyword evidence="12" id="KW-1185">Reference proteome</keyword>
<evidence type="ECO:0000313" key="11">
    <source>
        <dbReference type="EMBL" id="SFB92046.1"/>
    </source>
</evidence>
<dbReference type="InterPro" id="IPR023605">
    <property type="entry name" value="Lipoprotein_NlpI"/>
</dbReference>
<feature type="chain" id="PRO_5011549130" description="Lipoprotein NlpI" evidence="10">
    <location>
        <begin position="21"/>
        <end position="300"/>
    </location>
</feature>
<keyword evidence="6" id="KW-0564">Palmitate</keyword>
<dbReference type="SMART" id="SM00028">
    <property type="entry name" value="TPR"/>
    <property type="match status" value="4"/>
</dbReference>